<keyword evidence="5" id="KW-0326">Glycosidase</keyword>
<dbReference type="GO" id="GO:0016798">
    <property type="term" value="F:hydrolase activity, acting on glycosyl bonds"/>
    <property type="evidence" value="ECO:0007669"/>
    <property type="project" value="UniProtKB-KW"/>
</dbReference>
<dbReference type="AlphaFoldDB" id="F8NGB3"/>
<keyword evidence="4" id="KW-0456">Lyase</keyword>
<dbReference type="SUPFAM" id="SSF110581">
    <property type="entry name" value="Indigoidine synthase A-like"/>
    <property type="match status" value="1"/>
</dbReference>
<dbReference type="Pfam" id="PF04227">
    <property type="entry name" value="Indigoidine_A"/>
    <property type="match status" value="1"/>
</dbReference>
<dbReference type="RefSeq" id="XP_007313290.1">
    <property type="nucleotide sequence ID" value="XM_007313228.1"/>
</dbReference>
<sequence length="811" mass="87509">MFQNNLKMKFFKFDRSIGLHSLHKRTFASKLRRHSSLAQALRKQAPIDIHPEVEDALGRNIPVVALESTIISHGMPYPTSLETAQSLESIVRSTGSVPATIALIGGRIKIGLQPLELEYIADTTANPNITKLSRRDIAPAISMKRDGATTCSATLIFAALAGIKVFATGGLGGVHRGGERTMDVSADLQELTRCPVGLVSAGVKSILDIGRTLEYLASQLNHVQRSVDLSTNTIGNSWSFYTARSGFKTPWRVNDAGTAATVLHTQWKLGMTNGVLFAAPIPEEYQAAGLAIQQAVERAISEAEDNGIHKSGKEVTPWLLKRVGEITGGKSLASNVALVRNTALIGGQIAVEYAKLERYTTAQDVQLHPVAKLSTLTNLTIQEKPVYSKTEPSPSLIVVGCAAVDITSQPYVHPDSNSNLVLHSTSPGKVSISLGGVGRNISEAAHRIMSSQSPDLSSATMLMSPVGSDPFGRLLMDETRMLGMRTDGLIANDEESSAVCNMLVDASGNLKEGVADMDITCSLDGDMVVRYLETYTPKVLAVDGNLSETTLTTLVDYCSQKILDIFFEPTSVMKSTNILSAIAEVKDLTRSPVTFASPNILELCRIYHEVRSPSWDLMSSEAWWRVIDGFGLGSAFRMDLEKLARMDVSKDDPRQGTLSFLISEGIAQMAINLLPFFEKLVIKCGERGVIVAMRLSGHVVETLPWISATNSFDARRVIARSMSSREMVVLQHFPALHIDKSSIINVTGAGDSLVGSLLATLVSNPKAFESPKSLKDMVDKAQQAAVLTLQSSASVSPLLSAMSASKKTLEL</sequence>
<evidence type="ECO:0000259" key="6">
    <source>
        <dbReference type="Pfam" id="PF00294"/>
    </source>
</evidence>
<dbReference type="Proteomes" id="UP000008064">
    <property type="component" value="Unassembled WGS sequence"/>
</dbReference>
<dbReference type="GO" id="GO:0046872">
    <property type="term" value="F:metal ion binding"/>
    <property type="evidence" value="ECO:0007669"/>
    <property type="project" value="UniProtKB-KW"/>
</dbReference>
<evidence type="ECO:0000256" key="4">
    <source>
        <dbReference type="ARBA" id="ARBA00023239"/>
    </source>
</evidence>
<dbReference type="GeneID" id="18814116"/>
<evidence type="ECO:0000256" key="3">
    <source>
        <dbReference type="ARBA" id="ARBA00023211"/>
    </source>
</evidence>
<feature type="domain" description="Carbohydrate kinase PfkB" evidence="6">
    <location>
        <begin position="733"/>
        <end position="797"/>
    </location>
</feature>
<dbReference type="Pfam" id="PF00294">
    <property type="entry name" value="PfkB"/>
    <property type="match status" value="2"/>
</dbReference>
<dbReference type="PANTHER" id="PTHR42909">
    <property type="entry name" value="ZGC:136858"/>
    <property type="match status" value="1"/>
</dbReference>
<dbReference type="InterPro" id="IPR007342">
    <property type="entry name" value="PsuG"/>
</dbReference>
<feature type="domain" description="Carbohydrate kinase PfkB" evidence="6">
    <location>
        <begin position="426"/>
        <end position="524"/>
    </location>
</feature>
<proteinExistence type="inferred from homology"/>
<dbReference type="HOGENOM" id="CLU_012201_3_0_1"/>
<dbReference type="EMBL" id="GL945429">
    <property type="protein sequence ID" value="EGO29048.1"/>
    <property type="molecule type" value="Genomic_DNA"/>
</dbReference>
<dbReference type="PANTHER" id="PTHR42909:SF1">
    <property type="entry name" value="CARBOHYDRATE KINASE PFKB DOMAIN-CONTAINING PROTEIN"/>
    <property type="match status" value="1"/>
</dbReference>
<accession>F8NGB3</accession>
<dbReference type="Gene3D" id="3.40.1790.10">
    <property type="entry name" value="Indigoidine synthase domain"/>
    <property type="match status" value="1"/>
</dbReference>
<dbReference type="SUPFAM" id="SSF53613">
    <property type="entry name" value="Ribokinase-like"/>
    <property type="match status" value="1"/>
</dbReference>
<dbReference type="OrthoDB" id="198885at2759"/>
<dbReference type="InterPro" id="IPR029056">
    <property type="entry name" value="Ribokinase-like"/>
</dbReference>
<dbReference type="InterPro" id="IPR022830">
    <property type="entry name" value="Indigdn_synthA-like"/>
</dbReference>
<keyword evidence="1" id="KW-0479">Metal-binding</keyword>
<dbReference type="KEGG" id="sla:SERLADRAFT_433061"/>
<name>F8NGB3_SERL9</name>
<dbReference type="GO" id="GO:0005737">
    <property type="term" value="C:cytoplasm"/>
    <property type="evidence" value="ECO:0007669"/>
    <property type="project" value="TreeGrafter"/>
</dbReference>
<dbReference type="InterPro" id="IPR011611">
    <property type="entry name" value="PfkB_dom"/>
</dbReference>
<dbReference type="Gene3D" id="3.40.1190.20">
    <property type="match status" value="1"/>
</dbReference>
<evidence type="ECO:0000313" key="7">
    <source>
        <dbReference type="EMBL" id="EGO29048.1"/>
    </source>
</evidence>
<keyword evidence="3" id="KW-0464">Manganese</keyword>
<reference evidence="7" key="1">
    <citation type="submission" date="2011-04" db="EMBL/GenBank/DDBJ databases">
        <title>Evolution of plant cell wall degrading machinery underlies the functional diversity of forest fungi.</title>
        <authorList>
            <consortium name="US DOE Joint Genome Institute (JGI-PGF)"/>
            <person name="Eastwood D.C."/>
            <person name="Floudas D."/>
            <person name="Binder M."/>
            <person name="Majcherczyk A."/>
            <person name="Schneider P."/>
            <person name="Aerts A."/>
            <person name="Asiegbu F.O."/>
            <person name="Baker S.E."/>
            <person name="Barry K."/>
            <person name="Bendiksby M."/>
            <person name="Blumentritt M."/>
            <person name="Coutinho P.M."/>
            <person name="Cullen D."/>
            <person name="Cullen D."/>
            <person name="Gathman A."/>
            <person name="Goodell B."/>
            <person name="Henrissat B."/>
            <person name="Ihrmark K."/>
            <person name="Kauserud H."/>
            <person name="Kohler A."/>
            <person name="LaButti K."/>
            <person name="Lapidus A."/>
            <person name="Lavin J.L."/>
            <person name="Lee Y.-H."/>
            <person name="Lindquist E."/>
            <person name="Lilly W."/>
            <person name="Lucas S."/>
            <person name="Morin E."/>
            <person name="Murat C."/>
            <person name="Oguiza J.A."/>
            <person name="Park J."/>
            <person name="Pisabarro A.G."/>
            <person name="Riley R."/>
            <person name="Rosling A."/>
            <person name="Salamov A."/>
            <person name="Schmidt O."/>
            <person name="Schmutz J."/>
            <person name="Skrede I."/>
            <person name="Stenlid J."/>
            <person name="Wiebenga A."/>
            <person name="Xie X."/>
            <person name="Kues U."/>
            <person name="Hibbett D.S."/>
            <person name="Hoffmeister D."/>
            <person name="Hogberg N."/>
            <person name="Martin F."/>
            <person name="Grigoriev I.V."/>
            <person name="Watkinson S.C."/>
        </authorList>
    </citation>
    <scope>NUCLEOTIDE SEQUENCE</scope>
    <source>
        <strain evidence="7">S7.9</strain>
    </source>
</reference>
<protein>
    <recommendedName>
        <fullName evidence="6">Carbohydrate kinase PfkB domain-containing protein</fullName>
    </recommendedName>
</protein>
<dbReference type="GO" id="GO:0004730">
    <property type="term" value="F:pseudouridylate synthase activity"/>
    <property type="evidence" value="ECO:0007669"/>
    <property type="project" value="InterPro"/>
</dbReference>
<evidence type="ECO:0000256" key="1">
    <source>
        <dbReference type="ARBA" id="ARBA00022723"/>
    </source>
</evidence>
<evidence type="ECO:0000256" key="2">
    <source>
        <dbReference type="ARBA" id="ARBA00022801"/>
    </source>
</evidence>
<organism>
    <name type="scientific">Serpula lacrymans var. lacrymans (strain S7.9)</name>
    <name type="common">Dry rot fungus</name>
    <dbReference type="NCBI Taxonomy" id="578457"/>
    <lineage>
        <taxon>Eukaryota</taxon>
        <taxon>Fungi</taxon>
        <taxon>Dikarya</taxon>
        <taxon>Basidiomycota</taxon>
        <taxon>Agaricomycotina</taxon>
        <taxon>Agaricomycetes</taxon>
        <taxon>Agaricomycetidae</taxon>
        <taxon>Boletales</taxon>
        <taxon>Coniophorineae</taxon>
        <taxon>Serpulaceae</taxon>
        <taxon>Serpula</taxon>
    </lineage>
</organism>
<dbReference type="HAMAP" id="MF_01876">
    <property type="entry name" value="PsiMP_glycosidase"/>
    <property type="match status" value="1"/>
</dbReference>
<keyword evidence="2" id="KW-0378">Hydrolase</keyword>
<evidence type="ECO:0000256" key="5">
    <source>
        <dbReference type="ARBA" id="ARBA00023295"/>
    </source>
</evidence>
<gene>
    <name evidence="7" type="ORF">SERLADRAFT_433061</name>
</gene>